<evidence type="ECO:0000256" key="2">
    <source>
        <dbReference type="ARBA" id="ARBA00022488"/>
    </source>
</evidence>
<protein>
    <recommendedName>
        <fullName evidence="5">N-acetyltransferase Eis</fullName>
        <ecNumber evidence="5">2.3.1.-</ecNumber>
    </recommendedName>
</protein>
<dbReference type="RefSeq" id="WP_096441358.1">
    <property type="nucleotide sequence ID" value="NZ_AP018164.1"/>
</dbReference>
<dbReference type="PROSITE" id="PS51186">
    <property type="entry name" value="GNAT"/>
    <property type="match status" value="1"/>
</dbReference>
<dbReference type="EC" id="2.3.1.-" evidence="5"/>
<dbReference type="PANTHER" id="PTHR37817:SF1">
    <property type="entry name" value="N-ACETYLTRANSFERASE EIS"/>
    <property type="match status" value="1"/>
</dbReference>
<dbReference type="Gene3D" id="3.30.1050.10">
    <property type="entry name" value="SCP2 sterol-binding domain"/>
    <property type="match status" value="1"/>
</dbReference>
<organism evidence="7 8">
    <name type="scientific">Mycobacterium shigaense</name>
    <dbReference type="NCBI Taxonomy" id="722731"/>
    <lineage>
        <taxon>Bacteria</taxon>
        <taxon>Bacillati</taxon>
        <taxon>Actinomycetota</taxon>
        <taxon>Actinomycetes</taxon>
        <taxon>Mycobacteriales</taxon>
        <taxon>Mycobacteriaceae</taxon>
        <taxon>Mycobacterium</taxon>
        <taxon>Mycobacterium simiae complex</taxon>
    </lineage>
</organism>
<proteinExistence type="inferred from homology"/>
<dbReference type="Proteomes" id="UP000217736">
    <property type="component" value="Chromosome"/>
</dbReference>
<comment type="subunit">
    <text evidence="5">Homohexamer; trimer of dimers.</text>
</comment>
<dbReference type="CDD" id="cd04301">
    <property type="entry name" value="NAT_SF"/>
    <property type="match status" value="1"/>
</dbReference>
<dbReference type="Gene3D" id="3.40.630.30">
    <property type="match status" value="2"/>
</dbReference>
<evidence type="ECO:0000259" key="6">
    <source>
        <dbReference type="PROSITE" id="PS51186"/>
    </source>
</evidence>
<dbReference type="PANTHER" id="PTHR37817">
    <property type="entry name" value="N-ACETYLTRANSFERASE EIS"/>
    <property type="match status" value="1"/>
</dbReference>
<feature type="active site" description="Proton acceptor; via carboxylate" evidence="5">
    <location>
        <position position="395"/>
    </location>
</feature>
<reference evidence="8" key="1">
    <citation type="submission" date="2017-06" db="EMBL/GenBank/DDBJ databases">
        <title>Complete Genome Sequence of Mycobacterium shigaense.</title>
        <authorList>
            <person name="Fukano H."/>
            <person name="Yoshida M."/>
            <person name="Kazumi Y."/>
            <person name="Ogura Y."/>
            <person name="Mitarai S."/>
            <person name="Hayashi T."/>
            <person name="Hoshino Y."/>
        </authorList>
    </citation>
    <scope>NUCLEOTIDE SEQUENCE [LARGE SCALE GENOMIC DNA]</scope>
    <source>
        <strain evidence="8">UN-152</strain>
    </source>
</reference>
<dbReference type="KEGG" id="mshg:MSG_03414"/>
<evidence type="ECO:0000256" key="4">
    <source>
        <dbReference type="ARBA" id="ARBA00023315"/>
    </source>
</evidence>
<dbReference type="InterPro" id="IPR051554">
    <property type="entry name" value="Acetyltransferase_Eis"/>
</dbReference>
<feature type="binding site" evidence="5">
    <location>
        <begin position="101"/>
        <end position="106"/>
    </location>
    <ligand>
        <name>acetyl-CoA</name>
        <dbReference type="ChEBI" id="CHEBI:57288"/>
    </ligand>
</feature>
<dbReference type="OrthoDB" id="8399956at2"/>
<dbReference type="SUPFAM" id="SSF55729">
    <property type="entry name" value="Acyl-CoA N-acyltransferases (Nat)"/>
    <property type="match status" value="1"/>
</dbReference>
<dbReference type="Pfam" id="PF13527">
    <property type="entry name" value="Acetyltransf_9"/>
    <property type="match status" value="1"/>
</dbReference>
<dbReference type="GO" id="GO:0034069">
    <property type="term" value="F:aminoglycoside N-acetyltransferase activity"/>
    <property type="evidence" value="ECO:0007669"/>
    <property type="project" value="TreeGrafter"/>
</dbReference>
<dbReference type="InterPro" id="IPR016181">
    <property type="entry name" value="Acyl_CoA_acyltransferase"/>
</dbReference>
<feature type="active site" description="Proton donor" evidence="5">
    <location>
        <position position="134"/>
    </location>
</feature>
<dbReference type="EMBL" id="AP018164">
    <property type="protein sequence ID" value="BAX93549.1"/>
    <property type="molecule type" value="Genomic_DNA"/>
</dbReference>
<evidence type="ECO:0000313" key="7">
    <source>
        <dbReference type="EMBL" id="BAX93549.1"/>
    </source>
</evidence>
<feature type="binding site" evidence="5">
    <location>
        <begin position="129"/>
        <end position="130"/>
    </location>
    <ligand>
        <name>acetyl-CoA</name>
        <dbReference type="ChEBI" id="CHEBI:57288"/>
    </ligand>
</feature>
<dbReference type="Pfam" id="PF13530">
    <property type="entry name" value="SCP2_2"/>
    <property type="match status" value="1"/>
</dbReference>
<dbReference type="Pfam" id="PF17668">
    <property type="entry name" value="Acetyltransf_17"/>
    <property type="match status" value="1"/>
</dbReference>
<dbReference type="AlphaFoldDB" id="A0A1Z4EKQ6"/>
<dbReference type="SUPFAM" id="SSF55718">
    <property type="entry name" value="SCP-like"/>
    <property type="match status" value="1"/>
</dbReference>
<evidence type="ECO:0000256" key="3">
    <source>
        <dbReference type="ARBA" id="ARBA00022679"/>
    </source>
</evidence>
<dbReference type="NCBIfam" id="NF002367">
    <property type="entry name" value="PRK01346.1-4"/>
    <property type="match status" value="1"/>
</dbReference>
<name>A0A1Z4EKQ6_9MYCO</name>
<keyword evidence="8" id="KW-1185">Reference proteome</keyword>
<dbReference type="GO" id="GO:0030649">
    <property type="term" value="P:aminoglycoside antibiotic catabolic process"/>
    <property type="evidence" value="ECO:0007669"/>
    <property type="project" value="TreeGrafter"/>
</dbReference>
<dbReference type="InterPro" id="IPR025559">
    <property type="entry name" value="Eis_dom"/>
</dbReference>
<keyword evidence="2" id="KW-1036">Host cytoplasmic vesicle</keyword>
<dbReference type="InterPro" id="IPR000182">
    <property type="entry name" value="GNAT_dom"/>
</dbReference>
<keyword evidence="4 5" id="KW-0012">Acyltransferase</keyword>
<dbReference type="InterPro" id="IPR022902">
    <property type="entry name" value="NAcTrfase_Eis"/>
</dbReference>
<evidence type="ECO:0000256" key="5">
    <source>
        <dbReference type="HAMAP-Rule" id="MF_01812"/>
    </source>
</evidence>
<gene>
    <name evidence="5 7" type="primary">eis</name>
    <name evidence="7" type="ORF">MSG_03414</name>
</gene>
<feature type="binding site" evidence="5">
    <location>
        <begin position="93"/>
        <end position="95"/>
    </location>
    <ligand>
        <name>acetyl-CoA</name>
        <dbReference type="ChEBI" id="CHEBI:57288"/>
    </ligand>
</feature>
<feature type="domain" description="N-acetyltransferase" evidence="6">
    <location>
        <begin position="16"/>
        <end position="174"/>
    </location>
</feature>
<dbReference type="InterPro" id="IPR041380">
    <property type="entry name" value="Acetyltransf_17"/>
</dbReference>
<evidence type="ECO:0000313" key="8">
    <source>
        <dbReference type="Proteomes" id="UP000217736"/>
    </source>
</evidence>
<comment type="similarity">
    <text evidence="1 5">Belongs to the acetyltransferase Eis family.</text>
</comment>
<dbReference type="InterPro" id="IPR036527">
    <property type="entry name" value="SCP2_sterol-bd_dom_sf"/>
</dbReference>
<accession>A0A1Z4EKQ6</accession>
<dbReference type="HAMAP" id="MF_01812">
    <property type="entry name" value="Eis"/>
    <property type="match status" value="1"/>
</dbReference>
<sequence length="395" mass="42771">MPQSHSVNPDQLPAGLTVRSPTDDDWSAMYLLGAASFSNFIAAEVAAWRALIPADGAVVICDGSQVVGMALCLDLRVTVPGSAVLPMAGLSFVAVAPTHRRRGLLRAMCAELHRRIAVSGYPLAGLYASEGGIYGRFGYGPATIAHEFTVERRFAEFHADVPHIGGVRLVRPAERRGELVAIHDRWCQRVPGGLARPPVLWDLLLAEPKAFGLLHPDGYALYQMDDADARVVRVVEFRALTTDAHVALWRVLLGLDKKEKVVITTHPDDALPYLLTDHRVARTTGRQDAVWLRIIDVAAVLEARTYGADLSAVLEVSGSGRFALQIRDGHARCTPTDETADVEMGIDVLGSLYLGAHRASTLAAANRLRTKDSRLLRCLDTAFATDVPAASGMEF</sequence>
<dbReference type="FunFam" id="3.40.630.30:FF:000112">
    <property type="entry name" value="N-acetyltransferase Eis"/>
    <property type="match status" value="1"/>
</dbReference>
<evidence type="ECO:0000256" key="1">
    <source>
        <dbReference type="ARBA" id="ARBA00009213"/>
    </source>
</evidence>
<keyword evidence="3 5" id="KW-0808">Transferase</keyword>